<organism evidence="1 2">
    <name type="scientific">Octopus vulgaris</name>
    <name type="common">Common octopus</name>
    <dbReference type="NCBI Taxonomy" id="6645"/>
    <lineage>
        <taxon>Eukaryota</taxon>
        <taxon>Metazoa</taxon>
        <taxon>Spiralia</taxon>
        <taxon>Lophotrochozoa</taxon>
        <taxon>Mollusca</taxon>
        <taxon>Cephalopoda</taxon>
        <taxon>Coleoidea</taxon>
        <taxon>Octopodiformes</taxon>
        <taxon>Octopoda</taxon>
        <taxon>Incirrata</taxon>
        <taxon>Octopodidae</taxon>
        <taxon>Octopus</taxon>
    </lineage>
</organism>
<gene>
    <name evidence="1" type="ORF">OCTVUL_1B024016</name>
</gene>
<evidence type="ECO:0000313" key="2">
    <source>
        <dbReference type="Proteomes" id="UP001162480"/>
    </source>
</evidence>
<evidence type="ECO:0000313" key="1">
    <source>
        <dbReference type="EMBL" id="CAI9737728.1"/>
    </source>
</evidence>
<dbReference type="AlphaFoldDB" id="A0AA36BP75"/>
<name>A0AA36BP75_OCTVU</name>
<dbReference type="Proteomes" id="UP001162480">
    <property type="component" value="Chromosome 20"/>
</dbReference>
<dbReference type="EMBL" id="OX597833">
    <property type="protein sequence ID" value="CAI9737728.1"/>
    <property type="molecule type" value="Genomic_DNA"/>
</dbReference>
<proteinExistence type="predicted"/>
<keyword evidence="2" id="KW-1185">Reference proteome</keyword>
<sequence length="91" mass="10593">MLVEIDKNNYQTETDDPNIAEKISDAEEIIQFAQVQFDEQQPRDDYKELLELMLIFLGSIPKSGISFEAPGAYHRARWMDKLIFCIKNLVL</sequence>
<reference evidence="1" key="1">
    <citation type="submission" date="2023-08" db="EMBL/GenBank/DDBJ databases">
        <authorList>
            <person name="Alioto T."/>
            <person name="Alioto T."/>
            <person name="Gomez Garrido J."/>
        </authorList>
    </citation>
    <scope>NUCLEOTIDE SEQUENCE</scope>
</reference>
<accession>A0AA36BP75</accession>
<protein>
    <submittedName>
        <fullName evidence="1">Uncharacterized protein</fullName>
    </submittedName>
</protein>